<dbReference type="WBParaSite" id="TMUE_2000009263.1">
    <property type="protein sequence ID" value="TMUE_2000009263.1"/>
    <property type="gene ID" value="WBGene00300555"/>
</dbReference>
<keyword evidence="2" id="KW-1185">Reference proteome</keyword>
<proteinExistence type="predicted"/>
<sequence>MIDSPAVGTGCSVNMLNRIGQLNGDTLFFQFRHYLGQTSTGGEGASFDRPVGTRRPSGGANETKGPIVVFARLAVRRNEADKRRINFVCAPSLGRRGAWRAPHAAAAK</sequence>
<protein>
    <submittedName>
        <fullName evidence="3">Uncharacterized protein</fullName>
    </submittedName>
</protein>
<reference evidence="3" key="1">
    <citation type="submission" date="2019-12" db="UniProtKB">
        <authorList>
            <consortium name="WormBaseParasite"/>
        </authorList>
    </citation>
    <scope>IDENTIFICATION</scope>
</reference>
<feature type="region of interest" description="Disordered" evidence="1">
    <location>
        <begin position="41"/>
        <end position="63"/>
    </location>
</feature>
<evidence type="ECO:0000313" key="3">
    <source>
        <dbReference type="WBParaSite" id="TMUE_2000009263.1"/>
    </source>
</evidence>
<evidence type="ECO:0000313" key="2">
    <source>
        <dbReference type="Proteomes" id="UP000046395"/>
    </source>
</evidence>
<dbReference type="AlphaFoldDB" id="A0A5S6QQ08"/>
<name>A0A5S6QQ08_TRIMR</name>
<dbReference type="Proteomes" id="UP000046395">
    <property type="component" value="Unassembled WGS sequence"/>
</dbReference>
<evidence type="ECO:0000256" key="1">
    <source>
        <dbReference type="SAM" id="MobiDB-lite"/>
    </source>
</evidence>
<accession>A0A5S6QQ08</accession>
<organism evidence="2 3">
    <name type="scientific">Trichuris muris</name>
    <name type="common">Mouse whipworm</name>
    <dbReference type="NCBI Taxonomy" id="70415"/>
    <lineage>
        <taxon>Eukaryota</taxon>
        <taxon>Metazoa</taxon>
        <taxon>Ecdysozoa</taxon>
        <taxon>Nematoda</taxon>
        <taxon>Enoplea</taxon>
        <taxon>Dorylaimia</taxon>
        <taxon>Trichinellida</taxon>
        <taxon>Trichuridae</taxon>
        <taxon>Trichuris</taxon>
    </lineage>
</organism>